<dbReference type="Proteomes" id="UP000747542">
    <property type="component" value="Unassembled WGS sequence"/>
</dbReference>
<evidence type="ECO:0000313" key="3">
    <source>
        <dbReference type="Proteomes" id="UP000747542"/>
    </source>
</evidence>
<feature type="compositionally biased region" description="Low complexity" evidence="1">
    <location>
        <begin position="76"/>
        <end position="89"/>
    </location>
</feature>
<evidence type="ECO:0000313" key="2">
    <source>
        <dbReference type="EMBL" id="KAG7176135.1"/>
    </source>
</evidence>
<evidence type="ECO:0000256" key="1">
    <source>
        <dbReference type="SAM" id="MobiDB-lite"/>
    </source>
</evidence>
<feature type="region of interest" description="Disordered" evidence="1">
    <location>
        <begin position="61"/>
        <end position="89"/>
    </location>
</feature>
<gene>
    <name evidence="2" type="ORF">Hamer_G020981</name>
</gene>
<keyword evidence="3" id="KW-1185">Reference proteome</keyword>
<proteinExistence type="predicted"/>
<reference evidence="2" key="1">
    <citation type="journal article" date="2021" name="Sci. Adv.">
        <title>The American lobster genome reveals insights on longevity, neural, and immune adaptations.</title>
        <authorList>
            <person name="Polinski J.M."/>
            <person name="Zimin A.V."/>
            <person name="Clark K.F."/>
            <person name="Kohn A.B."/>
            <person name="Sadowski N."/>
            <person name="Timp W."/>
            <person name="Ptitsyn A."/>
            <person name="Khanna P."/>
            <person name="Romanova D.Y."/>
            <person name="Williams P."/>
            <person name="Greenwood S.J."/>
            <person name="Moroz L.L."/>
            <person name="Walt D.R."/>
            <person name="Bodnar A.G."/>
        </authorList>
    </citation>
    <scope>NUCLEOTIDE SEQUENCE</scope>
    <source>
        <strain evidence="2">GMGI-L3</strain>
    </source>
</reference>
<sequence>MREYLCFNISINDTTWLWWERRSILKPERAVVGLMQVGPGRYHPGRPRSPPPCRFEIRHTSSVQHSSLQGAPTLHSCCSSSKLPSSQST</sequence>
<name>A0A8J5N8Y3_HOMAM</name>
<protein>
    <submittedName>
        <fullName evidence="2">Uncharacterized protein</fullName>
    </submittedName>
</protein>
<comment type="caution">
    <text evidence="2">The sequence shown here is derived from an EMBL/GenBank/DDBJ whole genome shotgun (WGS) entry which is preliminary data.</text>
</comment>
<feature type="compositionally biased region" description="Polar residues" evidence="1">
    <location>
        <begin position="61"/>
        <end position="70"/>
    </location>
</feature>
<dbReference type="EMBL" id="JAHLQT010004117">
    <property type="protein sequence ID" value="KAG7176135.1"/>
    <property type="molecule type" value="Genomic_DNA"/>
</dbReference>
<accession>A0A8J5N8Y3</accession>
<organism evidence="2 3">
    <name type="scientific">Homarus americanus</name>
    <name type="common">American lobster</name>
    <dbReference type="NCBI Taxonomy" id="6706"/>
    <lineage>
        <taxon>Eukaryota</taxon>
        <taxon>Metazoa</taxon>
        <taxon>Ecdysozoa</taxon>
        <taxon>Arthropoda</taxon>
        <taxon>Crustacea</taxon>
        <taxon>Multicrustacea</taxon>
        <taxon>Malacostraca</taxon>
        <taxon>Eumalacostraca</taxon>
        <taxon>Eucarida</taxon>
        <taxon>Decapoda</taxon>
        <taxon>Pleocyemata</taxon>
        <taxon>Astacidea</taxon>
        <taxon>Nephropoidea</taxon>
        <taxon>Nephropidae</taxon>
        <taxon>Homarus</taxon>
    </lineage>
</organism>
<dbReference type="AlphaFoldDB" id="A0A8J5N8Y3"/>